<evidence type="ECO:0000256" key="5">
    <source>
        <dbReference type="ARBA" id="ARBA00023002"/>
    </source>
</evidence>
<proteinExistence type="inferred from homology"/>
<dbReference type="Gene3D" id="3.40.50.720">
    <property type="entry name" value="NAD(P)-binding Rossmann-like Domain"/>
    <property type="match status" value="2"/>
</dbReference>
<keyword evidence="5 9" id="KW-0560">Oxidoreductase</keyword>
<evidence type="ECO:0000256" key="12">
    <source>
        <dbReference type="PIRSR" id="PIRSR500134-3"/>
    </source>
</evidence>
<dbReference type="SUPFAM" id="SSF52413">
    <property type="entry name" value="UDP-glucose/GDP-mannose dehydrogenase C-terminal domain"/>
    <property type="match status" value="1"/>
</dbReference>
<gene>
    <name evidence="14" type="ORF">CQA57_04200</name>
</gene>
<dbReference type="Pfam" id="PF03720">
    <property type="entry name" value="UDPG_MGDP_dh_C"/>
    <property type="match status" value="1"/>
</dbReference>
<evidence type="ECO:0000313" key="15">
    <source>
        <dbReference type="Proteomes" id="UP000256695"/>
    </source>
</evidence>
<dbReference type="Pfam" id="PF00984">
    <property type="entry name" value="UDPG_MGDP_dh"/>
    <property type="match status" value="1"/>
</dbReference>
<dbReference type="InterPro" id="IPR014026">
    <property type="entry name" value="UDP-Glc/GDP-Man_DH_dimer"/>
</dbReference>
<dbReference type="NCBIfam" id="TIGR03026">
    <property type="entry name" value="NDP-sugDHase"/>
    <property type="match status" value="1"/>
</dbReference>
<keyword evidence="15" id="KW-1185">Reference proteome</keyword>
<comment type="pathway">
    <text evidence="1">Nucleotide-sugar biosynthesis; UDP-alpha-D-glucuronate biosynthesis; UDP-alpha-D-glucuronate from UDP-alpha-D-glucose: step 1/1.</text>
</comment>
<dbReference type="InterPro" id="IPR017476">
    <property type="entry name" value="UDP-Glc/GDP-Man"/>
</dbReference>
<dbReference type="SUPFAM" id="SSF51735">
    <property type="entry name" value="NAD(P)-binding Rossmann-fold domains"/>
    <property type="match status" value="1"/>
</dbReference>
<feature type="binding site" evidence="12">
    <location>
        <position position="269"/>
    </location>
    <ligand>
        <name>NAD(+)</name>
        <dbReference type="ChEBI" id="CHEBI:57540"/>
    </ligand>
</feature>
<dbReference type="InterPro" id="IPR008927">
    <property type="entry name" value="6-PGluconate_DH-like_C_sf"/>
</dbReference>
<feature type="binding site" evidence="12">
    <location>
        <position position="121"/>
    </location>
    <ligand>
        <name>NAD(+)</name>
        <dbReference type="ChEBI" id="CHEBI:57540"/>
    </ligand>
</feature>
<dbReference type="PIRSF" id="PIRSF000124">
    <property type="entry name" value="UDPglc_GDPman_dh"/>
    <property type="match status" value="1"/>
</dbReference>
<evidence type="ECO:0000313" key="14">
    <source>
        <dbReference type="EMBL" id="RDU73874.1"/>
    </source>
</evidence>
<dbReference type="OrthoDB" id="9803238at2"/>
<evidence type="ECO:0000256" key="9">
    <source>
        <dbReference type="PIRNR" id="PIRNR000124"/>
    </source>
</evidence>
<dbReference type="EC" id="1.1.1.22" evidence="3 9"/>
<feature type="active site" description="Nucleophile" evidence="10">
    <location>
        <position position="266"/>
    </location>
</feature>
<comment type="function">
    <text evidence="8">Catalyzes the conversion of UDP-glucose into UDP-glucuronate, one of the precursors of teichuronic acid.</text>
</comment>
<dbReference type="PIRSF" id="PIRSF500134">
    <property type="entry name" value="UDPglc_DH_bac"/>
    <property type="match status" value="1"/>
</dbReference>
<feature type="binding site" evidence="11">
    <location>
        <begin position="255"/>
        <end position="259"/>
    </location>
    <ligand>
        <name>substrate</name>
    </ligand>
</feature>
<evidence type="ECO:0000256" key="6">
    <source>
        <dbReference type="ARBA" id="ARBA00023027"/>
    </source>
</evidence>
<dbReference type="Proteomes" id="UP000256695">
    <property type="component" value="Unassembled WGS sequence"/>
</dbReference>
<dbReference type="GO" id="GO:0000271">
    <property type="term" value="P:polysaccharide biosynthetic process"/>
    <property type="evidence" value="ECO:0007669"/>
    <property type="project" value="InterPro"/>
</dbReference>
<dbReference type="GO" id="GO:0003979">
    <property type="term" value="F:UDP-glucose 6-dehydrogenase activity"/>
    <property type="evidence" value="ECO:0007669"/>
    <property type="project" value="UniProtKB-EC"/>
</dbReference>
<evidence type="ECO:0000259" key="13">
    <source>
        <dbReference type="SMART" id="SM00984"/>
    </source>
</evidence>
<comment type="caution">
    <text evidence="14">The sequence shown here is derived from an EMBL/GenBank/DDBJ whole genome shotgun (WGS) entry which is preliminary data.</text>
</comment>
<evidence type="ECO:0000256" key="11">
    <source>
        <dbReference type="PIRSR" id="PIRSR500134-2"/>
    </source>
</evidence>
<evidence type="ECO:0000256" key="7">
    <source>
        <dbReference type="ARBA" id="ARBA00047473"/>
    </source>
</evidence>
<feature type="domain" description="UDP-glucose/GDP-mannose dehydrogenase C-terminal" evidence="13">
    <location>
        <begin position="320"/>
        <end position="424"/>
    </location>
</feature>
<dbReference type="Pfam" id="PF03721">
    <property type="entry name" value="UDPG_MGDP_dh_N"/>
    <property type="match status" value="1"/>
</dbReference>
<feature type="binding site" evidence="11">
    <location>
        <position position="210"/>
    </location>
    <ligand>
        <name>substrate</name>
    </ligand>
</feature>
<evidence type="ECO:0000256" key="1">
    <source>
        <dbReference type="ARBA" id="ARBA00004701"/>
    </source>
</evidence>
<feature type="binding site" evidence="11">
    <location>
        <position position="263"/>
    </location>
    <ligand>
        <name>substrate</name>
    </ligand>
</feature>
<dbReference type="InterPro" id="IPR014027">
    <property type="entry name" value="UDP-Glc/GDP-Man_DH_C"/>
</dbReference>
<feature type="binding site" evidence="12">
    <location>
        <position position="86"/>
    </location>
    <ligand>
        <name>NAD(+)</name>
        <dbReference type="ChEBI" id="CHEBI:57540"/>
    </ligand>
</feature>
<evidence type="ECO:0000256" key="4">
    <source>
        <dbReference type="ARBA" id="ARBA00015132"/>
    </source>
</evidence>
<dbReference type="InterPro" id="IPR036220">
    <property type="entry name" value="UDP-Glc/GDP-Man_DH_C_sf"/>
</dbReference>
<dbReference type="EMBL" id="NXLX01000008">
    <property type="protein sequence ID" value="RDU73874.1"/>
    <property type="molecule type" value="Genomic_DNA"/>
</dbReference>
<comment type="similarity">
    <text evidence="2 9">Belongs to the UDP-glucose/GDP-mannose dehydrogenase family.</text>
</comment>
<protein>
    <recommendedName>
        <fullName evidence="4 9">UDP-glucose 6-dehydrogenase</fullName>
        <ecNumber evidence="3 9">1.1.1.22</ecNumber>
    </recommendedName>
</protein>
<feature type="binding site" evidence="11">
    <location>
        <position position="327"/>
    </location>
    <ligand>
        <name>substrate</name>
    </ligand>
</feature>
<dbReference type="SMART" id="SM00984">
    <property type="entry name" value="UDPG_MGDP_dh_C"/>
    <property type="match status" value="1"/>
</dbReference>
<keyword evidence="6 9" id="KW-0520">NAD</keyword>
<feature type="binding site" evidence="12">
    <location>
        <position position="158"/>
    </location>
    <ligand>
        <name>NAD(+)</name>
        <dbReference type="ChEBI" id="CHEBI:57540"/>
    </ligand>
</feature>
<organism evidence="14 15">
    <name type="scientific">Helicobacter anseris</name>
    <dbReference type="NCBI Taxonomy" id="375926"/>
    <lineage>
        <taxon>Bacteria</taxon>
        <taxon>Pseudomonadati</taxon>
        <taxon>Campylobacterota</taxon>
        <taxon>Epsilonproteobacteria</taxon>
        <taxon>Campylobacterales</taxon>
        <taxon>Helicobacteraceae</taxon>
        <taxon>Helicobacter</taxon>
    </lineage>
</organism>
<feature type="binding site" evidence="12">
    <location>
        <position position="35"/>
    </location>
    <ligand>
        <name>NAD(+)</name>
        <dbReference type="ChEBI" id="CHEBI:57540"/>
    </ligand>
</feature>
<sequence length="440" mass="48927">MKITIVGSGYVGLVSGACFAQMGNEVTCFDVDERKISMLQNGEIPIYEKGLKEIVDETTQKGNLTFTTSPKEAYSNTLLIFIAVGTPMGEDGSADLSYVLSAAKEIGKHLTSYAIIVDKSTVPIGTANLVKNTIAEELRRRNIKIDFDVVSNPEFLKEGVAIKDFMSPDRVVIGSDSPKAIKILQELYSPFTLKKERLLIMDIKSAEMTKYAANAMLATKISFINEMARICEAVGADINSVRQGIGSDPRIGYDFIYPGCGYGGSCFPKDVKALQKIANSHGVQTPMLEATESINASQKLILVKKIRKLFGENLNDKTFGMWGLSFKPETDDMREAPSLVMIQALTQMGAKIKAYDPKASENARFYIRENPLLEYCEDKYLALRDCDALIICTEWKEFRSPDFEKITSLLKEKIIFDGRNIYHHLNLSHFGLKHIMIGKA</sequence>
<dbReference type="FunFam" id="1.20.5.100:FF:000001">
    <property type="entry name" value="UDP-glucose 6-dehydrogenase"/>
    <property type="match status" value="1"/>
</dbReference>
<feature type="binding site" evidence="12">
    <location>
        <position position="30"/>
    </location>
    <ligand>
        <name>NAD(+)</name>
        <dbReference type="ChEBI" id="CHEBI:57540"/>
    </ligand>
</feature>
<dbReference type="SUPFAM" id="SSF48179">
    <property type="entry name" value="6-phosphogluconate dehydrogenase C-terminal domain-like"/>
    <property type="match status" value="1"/>
</dbReference>
<dbReference type="Gene3D" id="1.20.5.100">
    <property type="entry name" value="Cytochrome c1, transmembrane anchor, C-terminal"/>
    <property type="match status" value="1"/>
</dbReference>
<reference evidence="14 15" key="1">
    <citation type="submission" date="2018-04" db="EMBL/GenBank/DDBJ databases">
        <title>Novel Campyloabacter and Helicobacter Species and Strains.</title>
        <authorList>
            <person name="Mannion A.J."/>
            <person name="Shen Z."/>
            <person name="Fox J.G."/>
        </authorList>
    </citation>
    <scope>NUCLEOTIDE SEQUENCE [LARGE SCALE GENOMIC DNA]</scope>
    <source>
        <strain evidence="14 15">MIT 04-9362</strain>
    </source>
</reference>
<dbReference type="GO" id="GO:0051287">
    <property type="term" value="F:NAD binding"/>
    <property type="evidence" value="ECO:0007669"/>
    <property type="project" value="InterPro"/>
</dbReference>
<dbReference type="InterPro" id="IPR036291">
    <property type="entry name" value="NAD(P)-bd_dom_sf"/>
</dbReference>
<comment type="catalytic activity">
    <reaction evidence="7 9">
        <text>UDP-alpha-D-glucose + 2 NAD(+) + H2O = UDP-alpha-D-glucuronate + 2 NADH + 3 H(+)</text>
        <dbReference type="Rhea" id="RHEA:23596"/>
        <dbReference type="ChEBI" id="CHEBI:15377"/>
        <dbReference type="ChEBI" id="CHEBI:15378"/>
        <dbReference type="ChEBI" id="CHEBI:57540"/>
        <dbReference type="ChEBI" id="CHEBI:57945"/>
        <dbReference type="ChEBI" id="CHEBI:58052"/>
        <dbReference type="ChEBI" id="CHEBI:58885"/>
        <dbReference type="EC" id="1.1.1.22"/>
    </reaction>
</comment>
<dbReference type="PANTHER" id="PTHR43750">
    <property type="entry name" value="UDP-GLUCOSE 6-DEHYDROGENASE TUAD"/>
    <property type="match status" value="1"/>
</dbReference>
<evidence type="ECO:0000256" key="10">
    <source>
        <dbReference type="PIRSR" id="PIRSR500134-1"/>
    </source>
</evidence>
<accession>A0A3D8JAH3</accession>
<evidence type="ECO:0000256" key="3">
    <source>
        <dbReference type="ARBA" id="ARBA00012954"/>
    </source>
</evidence>
<dbReference type="PROSITE" id="PS51257">
    <property type="entry name" value="PROKAR_LIPOPROTEIN"/>
    <property type="match status" value="1"/>
</dbReference>
<dbReference type="AlphaFoldDB" id="A0A3D8JAH3"/>
<evidence type="ECO:0000256" key="2">
    <source>
        <dbReference type="ARBA" id="ARBA00006601"/>
    </source>
</evidence>
<feature type="binding site" evidence="12">
    <location>
        <position position="334"/>
    </location>
    <ligand>
        <name>NAD(+)</name>
        <dbReference type="ChEBI" id="CHEBI:57540"/>
    </ligand>
</feature>
<dbReference type="InterPro" id="IPR028357">
    <property type="entry name" value="UDPglc_DH_bac"/>
</dbReference>
<dbReference type="RefSeq" id="WP_115578982.1">
    <property type="nucleotide sequence ID" value="NZ_NXLX01000008.1"/>
</dbReference>
<feature type="binding site" evidence="11">
    <location>
        <begin position="155"/>
        <end position="158"/>
    </location>
    <ligand>
        <name>substrate</name>
    </ligand>
</feature>
<dbReference type="PANTHER" id="PTHR43750:SF3">
    <property type="entry name" value="UDP-GLUCOSE 6-DEHYDROGENASE TUAD"/>
    <property type="match status" value="1"/>
</dbReference>
<dbReference type="UniPathway" id="UPA00038">
    <property type="reaction ID" value="UER00491"/>
</dbReference>
<name>A0A3D8JAH3_9HELI</name>
<evidence type="ECO:0000256" key="8">
    <source>
        <dbReference type="ARBA" id="ARBA00053241"/>
    </source>
</evidence>
<dbReference type="GO" id="GO:0006065">
    <property type="term" value="P:UDP-glucuronate biosynthetic process"/>
    <property type="evidence" value="ECO:0007669"/>
    <property type="project" value="UniProtKB-UniPathway"/>
</dbReference>
<dbReference type="InterPro" id="IPR001732">
    <property type="entry name" value="UDP-Glc/GDP-Man_DH_N"/>
</dbReference>